<dbReference type="GO" id="GO:0005737">
    <property type="term" value="C:cytoplasm"/>
    <property type="evidence" value="ECO:0007669"/>
    <property type="project" value="TreeGrafter"/>
</dbReference>
<dbReference type="RefSeq" id="WP_012608292.1">
    <property type="nucleotide sequence ID" value="NC_011766.1"/>
</dbReference>
<dbReference type="GO" id="GO:0006145">
    <property type="term" value="P:purine nucleobase catabolic process"/>
    <property type="evidence" value="ECO:0007669"/>
    <property type="project" value="TreeGrafter"/>
</dbReference>
<dbReference type="Gene3D" id="3.20.20.140">
    <property type="entry name" value="Metal-dependent hydrolases"/>
    <property type="match status" value="1"/>
</dbReference>
<sequence length="443" mass="49446">MTLLVKNAGIPLPSGDIVVGNIYIEDGVITYIGRKEIQADRVINAEERLTIPGGIDIHAHIYDPAYTSNEDWETGSLAAAFGGLTTIVDMPLRTIVDNRKILEEKLSEARKNSYINYGVTGGFINEKNYNSIPELARYGVKTFKFFTCRPFKISDEALPDAFEQVAVANGVAIVHAEDESLIGYWEKKLLSQNSIAAFHLSRTGATEASAIYRVGYISIDVGARVHIAHLSSREGIEAVAVLRKKIGLTSEVTPHHLFFTRDETSRFGAYLKVAPTIKTREDRDALWRALDEGIIDAYVSDNAPAPRSMKEANVWEAWAGIPNLEIMIPFLFTYGILQRRISLARFIDVTSRNPAKILGIYPLKGELSIGSHADLVILETGKSKRITASTHHHKVDWTPWEGMELYGYPYYLIVNGEVIIEKYELIGKKGFGTYIGELKPRKR</sequence>
<organism evidence="2 3">
    <name type="scientific">Desulfurococcus amylolyticus (strain DSM 18924 / JCM 16383 / VKM B-2413 / 1221n)</name>
    <name type="common">Desulfurococcus kamchatkensis</name>
    <dbReference type="NCBI Taxonomy" id="490899"/>
    <lineage>
        <taxon>Archaea</taxon>
        <taxon>Thermoproteota</taxon>
        <taxon>Thermoprotei</taxon>
        <taxon>Desulfurococcales</taxon>
        <taxon>Desulfurococcaceae</taxon>
        <taxon>Desulfurococcus</taxon>
    </lineage>
</organism>
<dbReference type="SUPFAM" id="SSF51556">
    <property type="entry name" value="Metallo-dependent hydrolases"/>
    <property type="match status" value="1"/>
</dbReference>
<name>B8D4C0_DESA1</name>
<dbReference type="HOGENOM" id="CLU_015572_1_1_2"/>
<dbReference type="PANTHER" id="PTHR43668">
    <property type="entry name" value="ALLANTOINASE"/>
    <property type="match status" value="1"/>
</dbReference>
<dbReference type="EMBL" id="CP001140">
    <property type="protein sequence ID" value="ACL10951.1"/>
    <property type="molecule type" value="Genomic_DNA"/>
</dbReference>
<dbReference type="NCBIfam" id="TIGR00857">
    <property type="entry name" value="pyrC_multi"/>
    <property type="match status" value="1"/>
</dbReference>
<dbReference type="GO" id="GO:0004038">
    <property type="term" value="F:allantoinase activity"/>
    <property type="evidence" value="ECO:0007669"/>
    <property type="project" value="TreeGrafter"/>
</dbReference>
<feature type="domain" description="Amidohydrolase-related" evidence="1">
    <location>
        <begin position="51"/>
        <end position="418"/>
    </location>
</feature>
<proteinExistence type="predicted"/>
<dbReference type="SUPFAM" id="SSF51338">
    <property type="entry name" value="Composite domain of metallo-dependent hydrolases"/>
    <property type="match status" value="1"/>
</dbReference>
<dbReference type="GeneID" id="7170820"/>
<dbReference type="STRING" id="490899.DKAM_0625"/>
<dbReference type="KEGG" id="dka:DKAM_0625"/>
<dbReference type="InterPro" id="IPR032466">
    <property type="entry name" value="Metal_Hydrolase"/>
</dbReference>
<dbReference type="PANTHER" id="PTHR43668:SF2">
    <property type="entry name" value="ALLANTOINASE"/>
    <property type="match status" value="1"/>
</dbReference>
<keyword evidence="2" id="KW-0378">Hydrolase</keyword>
<evidence type="ECO:0000259" key="1">
    <source>
        <dbReference type="Pfam" id="PF01979"/>
    </source>
</evidence>
<dbReference type="AlphaFoldDB" id="B8D4C0"/>
<evidence type="ECO:0000313" key="2">
    <source>
        <dbReference type="EMBL" id="ACL10951.1"/>
    </source>
</evidence>
<dbReference type="eggNOG" id="arCOG00689">
    <property type="taxonomic scope" value="Archaea"/>
</dbReference>
<gene>
    <name evidence="2" type="ordered locus">DKAM_0625</name>
</gene>
<dbReference type="Proteomes" id="UP000006903">
    <property type="component" value="Chromosome"/>
</dbReference>
<dbReference type="InterPro" id="IPR006680">
    <property type="entry name" value="Amidohydro-rel"/>
</dbReference>
<evidence type="ECO:0000313" key="3">
    <source>
        <dbReference type="Proteomes" id="UP000006903"/>
    </source>
</evidence>
<dbReference type="Pfam" id="PF01979">
    <property type="entry name" value="Amidohydro_1"/>
    <property type="match status" value="1"/>
</dbReference>
<dbReference type="Gene3D" id="2.30.40.10">
    <property type="entry name" value="Urease, subunit C, domain 1"/>
    <property type="match status" value="1"/>
</dbReference>
<accession>B8D4C0</accession>
<protein>
    <submittedName>
        <fullName evidence="2">Amidohydrolase</fullName>
    </submittedName>
</protein>
<dbReference type="InterPro" id="IPR050138">
    <property type="entry name" value="DHOase/Allantoinase_Hydrolase"/>
</dbReference>
<reference evidence="2 3" key="1">
    <citation type="journal article" date="2009" name="J. Bacteriol.">
        <title>Complete genome sequence of the anaerobic, protein-degrading hyperthermophilic crenarchaeon Desulfurococcus kamchatkensis.</title>
        <authorList>
            <person name="Ravin N.V."/>
            <person name="Mardanov A.V."/>
            <person name="Beletsky A.V."/>
            <person name="Kublanov I.V."/>
            <person name="Kolganova T.V."/>
            <person name="Lebedinsky A.V."/>
            <person name="Chernyh N.A."/>
            <person name="Bonch-Osmolovskaya E.A."/>
            <person name="Skryabin K.G."/>
        </authorList>
    </citation>
    <scope>NUCLEOTIDE SEQUENCE [LARGE SCALE GENOMIC DNA]</scope>
    <source>
        <strain evidence="3">DSM 18924 / JCM 16383 / VKM B-2413 / 1221n</strain>
    </source>
</reference>
<dbReference type="InterPro" id="IPR011059">
    <property type="entry name" value="Metal-dep_hydrolase_composite"/>
</dbReference>